<evidence type="ECO:0000256" key="12">
    <source>
        <dbReference type="ARBA" id="ARBA00069173"/>
    </source>
</evidence>
<dbReference type="InterPro" id="IPR037128">
    <property type="entry name" value="Quinolinate_PRibosylTase_N_sf"/>
</dbReference>
<gene>
    <name evidence="17" type="ORF">EKO23_03950</name>
</gene>
<feature type="binding site" evidence="14">
    <location>
        <position position="217"/>
    </location>
    <ligand>
        <name>substrate</name>
    </ligand>
</feature>
<dbReference type="UniPathway" id="UPA00253">
    <property type="reaction ID" value="UER00331"/>
</dbReference>
<reference evidence="17 18" key="1">
    <citation type="submission" date="2019-01" db="EMBL/GenBank/DDBJ databases">
        <title>Nocardioides guangzhouensis sp. nov., an actinobacterium isolated from soil.</title>
        <authorList>
            <person name="Fu Y."/>
            <person name="Cai Y."/>
            <person name="Lin Z."/>
            <person name="Chen P."/>
        </authorList>
    </citation>
    <scope>NUCLEOTIDE SEQUENCE [LARGE SCALE GENOMIC DNA]</scope>
    <source>
        <strain evidence="17 18">130</strain>
    </source>
</reference>
<dbReference type="GO" id="GO:0009435">
    <property type="term" value="P:NAD+ biosynthetic process"/>
    <property type="evidence" value="ECO:0007669"/>
    <property type="project" value="UniProtKB-UniPathway"/>
</dbReference>
<dbReference type="GO" id="GO:0004514">
    <property type="term" value="F:nicotinate-nucleotide diphosphorylase (carboxylating) activity"/>
    <property type="evidence" value="ECO:0007669"/>
    <property type="project" value="UniProtKB-EC"/>
</dbReference>
<evidence type="ECO:0000256" key="8">
    <source>
        <dbReference type="ARBA" id="ARBA00022676"/>
    </source>
</evidence>
<comment type="subunit">
    <text evidence="4">Hexamer formed by 3 homodimers.</text>
</comment>
<protein>
    <recommendedName>
        <fullName evidence="6">Nicotinate-nucleotide pyrophosphorylase [carboxylating]</fullName>
        <ecNumber evidence="5">2.4.2.19</ecNumber>
    </recommendedName>
    <alternativeName>
        <fullName evidence="12">Probable nicotinate-nucleotide pyrophosphorylase [carboxylating]</fullName>
    </alternativeName>
    <alternativeName>
        <fullName evidence="10">Quinolinate phosphoribosyltransferase [decarboxylating]</fullName>
    </alternativeName>
</protein>
<feature type="binding site" evidence="14">
    <location>
        <position position="238"/>
    </location>
    <ligand>
        <name>substrate</name>
    </ligand>
</feature>
<dbReference type="GO" id="GO:0034213">
    <property type="term" value="P:quinolinate catabolic process"/>
    <property type="evidence" value="ECO:0007669"/>
    <property type="project" value="TreeGrafter"/>
</dbReference>
<dbReference type="EC" id="2.4.2.19" evidence="5"/>
<dbReference type="SUPFAM" id="SSF54675">
    <property type="entry name" value="Nicotinate/Quinolinate PRTase N-terminal domain-like"/>
    <property type="match status" value="1"/>
</dbReference>
<dbReference type="SUPFAM" id="SSF51690">
    <property type="entry name" value="Nicotinate/Quinolinate PRTase C-terminal domain-like"/>
    <property type="match status" value="1"/>
</dbReference>
<dbReference type="OrthoDB" id="9782546at2"/>
<organism evidence="17 18">
    <name type="scientific">Nocardioides guangzhouensis</name>
    <dbReference type="NCBI Taxonomy" id="2497878"/>
    <lineage>
        <taxon>Bacteria</taxon>
        <taxon>Bacillati</taxon>
        <taxon>Actinomycetota</taxon>
        <taxon>Actinomycetes</taxon>
        <taxon>Propionibacteriales</taxon>
        <taxon>Nocardioidaceae</taxon>
        <taxon>Nocardioides</taxon>
    </lineage>
</organism>
<keyword evidence="8 13" id="KW-0328">Glycosyltransferase</keyword>
<evidence type="ECO:0000256" key="11">
    <source>
        <dbReference type="ARBA" id="ARBA00047445"/>
    </source>
</evidence>
<dbReference type="Gene3D" id="3.90.1170.20">
    <property type="entry name" value="Quinolinate phosphoribosyl transferase, N-terminal domain"/>
    <property type="match status" value="1"/>
</dbReference>
<feature type="domain" description="Quinolinate phosphoribosyl transferase N-terminal" evidence="16">
    <location>
        <begin position="45"/>
        <end position="131"/>
    </location>
</feature>
<dbReference type="InterPro" id="IPR004393">
    <property type="entry name" value="NadC"/>
</dbReference>
<feature type="binding site" evidence="14">
    <location>
        <position position="188"/>
    </location>
    <ligand>
        <name>substrate</name>
    </ligand>
</feature>
<evidence type="ECO:0000256" key="3">
    <source>
        <dbReference type="ARBA" id="ARBA00009400"/>
    </source>
</evidence>
<feature type="domain" description="Quinolinate phosphoribosyl transferase C-terminal" evidence="15">
    <location>
        <begin position="133"/>
        <end position="297"/>
    </location>
</feature>
<comment type="similarity">
    <text evidence="3 13">Belongs to the NadC/ModD family.</text>
</comment>
<dbReference type="InterPro" id="IPR027277">
    <property type="entry name" value="NadC/ModD"/>
</dbReference>
<feature type="binding site" evidence="14">
    <location>
        <begin position="282"/>
        <end position="284"/>
    </location>
    <ligand>
        <name>substrate</name>
    </ligand>
</feature>
<keyword evidence="9 13" id="KW-0808">Transferase</keyword>
<feature type="binding site" evidence="14">
    <location>
        <position position="121"/>
    </location>
    <ligand>
        <name>substrate</name>
    </ligand>
</feature>
<evidence type="ECO:0000313" key="17">
    <source>
        <dbReference type="EMBL" id="RYP88122.1"/>
    </source>
</evidence>
<dbReference type="InterPro" id="IPR036068">
    <property type="entry name" value="Nicotinate_pribotase-like_C"/>
</dbReference>
<feature type="binding site" evidence="14">
    <location>
        <position position="178"/>
    </location>
    <ligand>
        <name>substrate</name>
    </ligand>
</feature>
<dbReference type="Proteomes" id="UP000295198">
    <property type="component" value="Unassembled WGS sequence"/>
</dbReference>
<evidence type="ECO:0000259" key="15">
    <source>
        <dbReference type="Pfam" id="PF01729"/>
    </source>
</evidence>
<evidence type="ECO:0000256" key="5">
    <source>
        <dbReference type="ARBA" id="ARBA00011944"/>
    </source>
</evidence>
<dbReference type="InterPro" id="IPR022412">
    <property type="entry name" value="Quinolinate_PRibosylTrfase_N"/>
</dbReference>
<evidence type="ECO:0000259" key="16">
    <source>
        <dbReference type="Pfam" id="PF02749"/>
    </source>
</evidence>
<keyword evidence="18" id="KW-1185">Reference proteome</keyword>
<dbReference type="Pfam" id="PF02749">
    <property type="entry name" value="QRPTase_N"/>
    <property type="match status" value="1"/>
</dbReference>
<dbReference type="AlphaFoldDB" id="A0A4Q4ZIN9"/>
<dbReference type="EMBL" id="SDKM01000004">
    <property type="protein sequence ID" value="RYP88122.1"/>
    <property type="molecule type" value="Genomic_DNA"/>
</dbReference>
<comment type="catalytic activity">
    <reaction evidence="11">
        <text>nicotinate beta-D-ribonucleotide + CO2 + diphosphate = quinolinate + 5-phospho-alpha-D-ribose 1-diphosphate + 2 H(+)</text>
        <dbReference type="Rhea" id="RHEA:12733"/>
        <dbReference type="ChEBI" id="CHEBI:15378"/>
        <dbReference type="ChEBI" id="CHEBI:16526"/>
        <dbReference type="ChEBI" id="CHEBI:29959"/>
        <dbReference type="ChEBI" id="CHEBI:33019"/>
        <dbReference type="ChEBI" id="CHEBI:57502"/>
        <dbReference type="ChEBI" id="CHEBI:58017"/>
        <dbReference type="EC" id="2.4.2.19"/>
    </reaction>
</comment>
<proteinExistence type="inferred from homology"/>
<evidence type="ECO:0000256" key="4">
    <source>
        <dbReference type="ARBA" id="ARBA00011218"/>
    </source>
</evidence>
<evidence type="ECO:0000313" key="18">
    <source>
        <dbReference type="Proteomes" id="UP000295198"/>
    </source>
</evidence>
<keyword evidence="7" id="KW-0662">Pyridine nucleotide biosynthesis</keyword>
<dbReference type="FunFam" id="3.90.1170.20:FF:000001">
    <property type="entry name" value="Nicotinate-nucleotide diphosphorylase (Carboxylating)"/>
    <property type="match status" value="1"/>
</dbReference>
<feature type="binding site" evidence="14">
    <location>
        <begin position="261"/>
        <end position="263"/>
    </location>
    <ligand>
        <name>substrate</name>
    </ligand>
</feature>
<dbReference type="PANTHER" id="PTHR32179">
    <property type="entry name" value="NICOTINATE-NUCLEOTIDE PYROPHOSPHORYLASE [CARBOXYLATING]"/>
    <property type="match status" value="1"/>
</dbReference>
<dbReference type="FunFam" id="3.20.20.70:FF:000030">
    <property type="entry name" value="Nicotinate-nucleotide pyrophosphorylase, carboxylating"/>
    <property type="match status" value="1"/>
</dbReference>
<dbReference type="PANTHER" id="PTHR32179:SF3">
    <property type="entry name" value="NICOTINATE-NUCLEOTIDE PYROPHOSPHORYLASE [CARBOXYLATING]"/>
    <property type="match status" value="1"/>
</dbReference>
<evidence type="ECO:0000256" key="10">
    <source>
        <dbReference type="ARBA" id="ARBA00033102"/>
    </source>
</evidence>
<accession>A0A4Q4ZIN9</accession>
<evidence type="ECO:0000256" key="2">
    <source>
        <dbReference type="ARBA" id="ARBA00004893"/>
    </source>
</evidence>
<dbReference type="Gene3D" id="3.20.20.70">
    <property type="entry name" value="Aldolase class I"/>
    <property type="match status" value="1"/>
</dbReference>
<evidence type="ECO:0000256" key="6">
    <source>
        <dbReference type="ARBA" id="ARBA00020990"/>
    </source>
</evidence>
<dbReference type="CDD" id="cd01572">
    <property type="entry name" value="QPRTase"/>
    <property type="match status" value="1"/>
</dbReference>
<comment type="pathway">
    <text evidence="2">Cofactor biosynthesis; NAD(+) biosynthesis; nicotinate D-ribonucleotide from quinolinate: step 1/1.</text>
</comment>
<evidence type="ECO:0000256" key="1">
    <source>
        <dbReference type="ARBA" id="ARBA00003237"/>
    </source>
</evidence>
<evidence type="ECO:0000256" key="14">
    <source>
        <dbReference type="PIRSR" id="PIRSR006250-1"/>
    </source>
</evidence>
<dbReference type="InterPro" id="IPR002638">
    <property type="entry name" value="Quinolinate_PRibosylTrfase_C"/>
</dbReference>
<dbReference type="PIRSF" id="PIRSF006250">
    <property type="entry name" value="NadC_ModD"/>
    <property type="match status" value="1"/>
</dbReference>
<feature type="binding site" evidence="14">
    <location>
        <begin position="154"/>
        <end position="156"/>
    </location>
    <ligand>
        <name>substrate</name>
    </ligand>
</feature>
<evidence type="ECO:0000256" key="9">
    <source>
        <dbReference type="ARBA" id="ARBA00022679"/>
    </source>
</evidence>
<comment type="function">
    <text evidence="1">Involved in the catabolism of quinolinic acid (QA).</text>
</comment>
<sequence>MAATPYDALPAALVDELSSAGLDPRRVLGQIADALAEDLPGDRGDVSSRATIGGTVMGEAVMAAREPGVVAGLGVAALVFAYVLGDDVEVGGRVPDGTKVAAGDVVMVVRGPIRGLLVAERTALNFASHLSGVATATAHWVAALDGTGAQVLDTRKTLPGWRALQKYAVRCGGGVNHRFSLSDMAMVKDNHVVAAGGVVPAYTAVRELYPDLPVEVEVTDLDQLRALLDAGCNRILLDNMDTATMAEAVRITAGRATLEASGGLTLDRAREVGETGVDFVSVGALTHSVRVLDLGLDLQESR</sequence>
<dbReference type="Pfam" id="PF01729">
    <property type="entry name" value="QRPTase_C"/>
    <property type="match status" value="1"/>
</dbReference>
<dbReference type="InterPro" id="IPR013785">
    <property type="entry name" value="Aldolase_TIM"/>
</dbReference>
<name>A0A4Q4ZIN9_9ACTN</name>
<evidence type="ECO:0000256" key="7">
    <source>
        <dbReference type="ARBA" id="ARBA00022642"/>
    </source>
</evidence>
<evidence type="ECO:0000256" key="13">
    <source>
        <dbReference type="PIRNR" id="PIRNR006250"/>
    </source>
</evidence>
<comment type="caution">
    <text evidence="17">The sequence shown here is derived from an EMBL/GenBank/DDBJ whole genome shotgun (WGS) entry which is preliminary data.</text>
</comment>
<dbReference type="GO" id="GO:0005737">
    <property type="term" value="C:cytoplasm"/>
    <property type="evidence" value="ECO:0007669"/>
    <property type="project" value="TreeGrafter"/>
</dbReference>
<dbReference type="NCBIfam" id="TIGR00078">
    <property type="entry name" value="nadC"/>
    <property type="match status" value="1"/>
</dbReference>